<dbReference type="Pfam" id="PF08867">
    <property type="entry name" value="FRG"/>
    <property type="match status" value="1"/>
</dbReference>
<organism evidence="2 3">
    <name type="scientific">Bergeyella porcorum</name>
    <dbReference type="NCBI Taxonomy" id="1735111"/>
    <lineage>
        <taxon>Bacteria</taxon>
        <taxon>Pseudomonadati</taxon>
        <taxon>Bacteroidota</taxon>
        <taxon>Flavobacteriia</taxon>
        <taxon>Flavobacteriales</taxon>
        <taxon>Weeksellaceae</taxon>
        <taxon>Bergeyella</taxon>
    </lineage>
</organism>
<dbReference type="SMART" id="SM00901">
    <property type="entry name" value="FRG"/>
    <property type="match status" value="1"/>
</dbReference>
<evidence type="ECO:0000313" key="3">
    <source>
        <dbReference type="Proteomes" id="UP001432059"/>
    </source>
</evidence>
<dbReference type="EMBL" id="CP136426">
    <property type="protein sequence ID" value="WOC51191.1"/>
    <property type="molecule type" value="Genomic_DNA"/>
</dbReference>
<proteinExistence type="predicted"/>
<evidence type="ECO:0000259" key="1">
    <source>
        <dbReference type="SMART" id="SM00901"/>
    </source>
</evidence>
<dbReference type="Proteomes" id="UP001432059">
    <property type="component" value="Chromosome"/>
</dbReference>
<dbReference type="InterPro" id="IPR014966">
    <property type="entry name" value="FRG-dom"/>
</dbReference>
<sequence>MEKENRYPKSEKKLINNKNMQRTFEISSVEEYIKKVDEIYQHESECKKEDVKGKHLFFRGHPDKEYKLLPTILRGDKLNEKEILNDFHHYSPRHLHNSYDFEDDRIKILAEMQHNEIPTRLLDWSLAPLNALFFAVSGQNENGKDAEVIVFNPWNYNSEIVDYRKFPNIHNVHIHARALLSATSDFGYINDYIQAKYRYKDLEEHHLEKPFAFVSNFLNDRILHQRGAFTIHGTDKKDLGEWAKFKDYSWRITIKSCAKRTIYDMLNKLYINHYSIYPDFPGMKQQINERKGLFNL</sequence>
<keyword evidence="3" id="KW-1185">Reference proteome</keyword>
<name>A0AAU0F0V2_9FLAO</name>
<reference evidence="2" key="1">
    <citation type="submission" date="2023-10" db="EMBL/GenBank/DDBJ databases">
        <title>Characterization and whole genome sequencing of a novel strain of Bergeyella porcorum QD2021 isolated from pig.</title>
        <authorList>
            <person name="Liu G."/>
            <person name="Chen C."/>
            <person name="Han X."/>
        </authorList>
    </citation>
    <scope>NUCLEOTIDE SEQUENCE</scope>
    <source>
        <strain evidence="2">QD2021</strain>
    </source>
</reference>
<feature type="domain" description="FRG" evidence="1">
    <location>
        <begin position="52"/>
        <end position="149"/>
    </location>
</feature>
<accession>A0AAU0F0V2</accession>
<dbReference type="AlphaFoldDB" id="A0AAU0F0V2"/>
<gene>
    <name evidence="2" type="ORF">BPO_0544</name>
</gene>
<dbReference type="KEGG" id="bpor:BPO_0544"/>
<evidence type="ECO:0000313" key="2">
    <source>
        <dbReference type="EMBL" id="WOC51191.1"/>
    </source>
</evidence>
<protein>
    <submittedName>
        <fullName evidence="2">FRG domain protein</fullName>
    </submittedName>
</protein>